<dbReference type="GO" id="GO:0005737">
    <property type="term" value="C:cytoplasm"/>
    <property type="evidence" value="ECO:0007669"/>
    <property type="project" value="UniProtKB-SubCell"/>
</dbReference>
<dbReference type="InterPro" id="IPR019734">
    <property type="entry name" value="TPR_rpt"/>
</dbReference>
<proteinExistence type="inferred from homology"/>
<accession>A0A7R8VZV7</accession>
<evidence type="ECO:0000256" key="2">
    <source>
        <dbReference type="RuleBase" id="RU367083"/>
    </source>
</evidence>
<protein>
    <recommendedName>
        <fullName evidence="2">CCR4-NOT transcription complex subunit 10</fullName>
    </recommendedName>
</protein>
<keyword evidence="2" id="KW-0810">Translation regulation</keyword>
<dbReference type="AlphaFoldDB" id="A0A7R8VZV7"/>
<dbReference type="Gene3D" id="1.25.40.10">
    <property type="entry name" value="Tetratricopeptide repeat domain"/>
    <property type="match status" value="2"/>
</dbReference>
<reference evidence="3" key="1">
    <citation type="submission" date="2020-11" db="EMBL/GenBank/DDBJ databases">
        <authorList>
            <person name="Tran Van P."/>
        </authorList>
    </citation>
    <scope>NUCLEOTIDE SEQUENCE</scope>
</reference>
<keyword evidence="2" id="KW-0804">Transcription</keyword>
<dbReference type="InterPro" id="IPR039740">
    <property type="entry name" value="CNOT10"/>
</dbReference>
<dbReference type="PANTHER" id="PTHR12979">
    <property type="entry name" value="CCR4-NOT TRANSCRIPTION COMPLEX SUBUNIT 10"/>
    <property type="match status" value="1"/>
</dbReference>
<keyword evidence="2" id="KW-0963">Cytoplasm</keyword>
<dbReference type="InterPro" id="IPR011990">
    <property type="entry name" value="TPR-like_helical_dom_sf"/>
</dbReference>
<dbReference type="PANTHER" id="PTHR12979:SF5">
    <property type="entry name" value="CCR4-NOT TRANSCRIPTION COMPLEX SUBUNIT 10"/>
    <property type="match status" value="1"/>
</dbReference>
<dbReference type="SUPFAM" id="SSF48452">
    <property type="entry name" value="TPR-like"/>
    <property type="match status" value="1"/>
</dbReference>
<sequence>MAAVFLKGNLEYQRGNYRKAIKVLNSIPPINLSFKETGESPAVLFYNNIGCIHHYMGKPNLACFYIFKALGENDAAMKSLPKPEPGEPYSGRPVHTVGSNKQYELMYNVGVCLLYGGQPTRAFDCLTEAIQVYHMNPRLWLRLAECCIMAHKQALVEAASWLTSRLDPELDVQVYSRLWLRLAECCIMAHKQFRPRVRCSGILQALVETGRVLHYGSQADPELDVQVYSRLWLRLAECCIIAHKQVRPRVRCSGILLALVEAGRVLHHGSQAG</sequence>
<gene>
    <name evidence="3" type="ORF">TDIB3V08_LOCUS12107</name>
</gene>
<comment type="function">
    <text evidence="2">Component of the CCR4-NOT complex which is one of the major cellular mRNA deadenylases and is linked to various cellular processes including bulk mRNA degradation, miRNA-mediated repression, translational repression during translational initiation and general transcription regulation.</text>
</comment>
<dbReference type="SMART" id="SM00028">
    <property type="entry name" value="TPR"/>
    <property type="match status" value="3"/>
</dbReference>
<evidence type="ECO:0000256" key="1">
    <source>
        <dbReference type="ARBA" id="ARBA00010080"/>
    </source>
</evidence>
<organism evidence="3">
    <name type="scientific">Timema douglasi</name>
    <name type="common">Walking stick</name>
    <dbReference type="NCBI Taxonomy" id="61478"/>
    <lineage>
        <taxon>Eukaryota</taxon>
        <taxon>Metazoa</taxon>
        <taxon>Ecdysozoa</taxon>
        <taxon>Arthropoda</taxon>
        <taxon>Hexapoda</taxon>
        <taxon>Insecta</taxon>
        <taxon>Pterygota</taxon>
        <taxon>Neoptera</taxon>
        <taxon>Polyneoptera</taxon>
        <taxon>Phasmatodea</taxon>
        <taxon>Timematodea</taxon>
        <taxon>Timematoidea</taxon>
        <taxon>Timematidae</taxon>
        <taxon>Timema</taxon>
    </lineage>
</organism>
<keyword evidence="2" id="KW-0539">Nucleus</keyword>
<dbReference type="GO" id="GO:0006402">
    <property type="term" value="P:mRNA catabolic process"/>
    <property type="evidence" value="ECO:0007669"/>
    <property type="project" value="TreeGrafter"/>
</dbReference>
<dbReference type="GO" id="GO:0030014">
    <property type="term" value="C:CCR4-NOT complex"/>
    <property type="evidence" value="ECO:0007669"/>
    <property type="project" value="UniProtKB-UniRule"/>
</dbReference>
<comment type="similarity">
    <text evidence="1 2">Belongs to the CNOT10 family.</text>
</comment>
<dbReference type="GO" id="GO:0017148">
    <property type="term" value="P:negative regulation of translation"/>
    <property type="evidence" value="ECO:0007669"/>
    <property type="project" value="TreeGrafter"/>
</dbReference>
<name>A0A7R8VZV7_TIMDO</name>
<evidence type="ECO:0000313" key="3">
    <source>
        <dbReference type="EMBL" id="CAD7205957.1"/>
    </source>
</evidence>
<keyword evidence="2" id="KW-0943">RNA-mediated gene silencing</keyword>
<comment type="subcellular location">
    <subcellularLocation>
        <location evidence="2">Cytoplasm</location>
    </subcellularLocation>
    <subcellularLocation>
        <location evidence="2">Nucleus</location>
    </subcellularLocation>
</comment>
<keyword evidence="2" id="KW-0805">Transcription regulation</keyword>
<dbReference type="GO" id="GO:0031047">
    <property type="term" value="P:regulatory ncRNA-mediated gene silencing"/>
    <property type="evidence" value="ECO:0007669"/>
    <property type="project" value="UniProtKB-UniRule"/>
</dbReference>
<dbReference type="EMBL" id="OA577852">
    <property type="protein sequence ID" value="CAD7205957.1"/>
    <property type="molecule type" value="Genomic_DNA"/>
</dbReference>
<dbReference type="GO" id="GO:0005634">
    <property type="term" value="C:nucleus"/>
    <property type="evidence" value="ECO:0007669"/>
    <property type="project" value="UniProtKB-SubCell"/>
</dbReference>